<evidence type="ECO:0000256" key="4">
    <source>
        <dbReference type="ARBA" id="ARBA00022840"/>
    </source>
</evidence>
<evidence type="ECO:0000313" key="10">
    <source>
        <dbReference type="EMBL" id="ROT91502.1"/>
    </source>
</evidence>
<sequence>METSERYRLCVEALQGYADDAGFSDVVIGLSGGMDSSIVAVMCVDAFGADHVHGVLLPGPYSSEHSVEDARELAGNLGIEAQVVSVCEPYEAFERVLARACGGELSGLAAENTQARCRMVCLMALSNAHGWMLVNTSNKSEAMMGYSTLYGDTAGAFAPLGGLYKTDVYAVARWRNVQAEAAGAVPPVPERVFAKPPSAELSPGQEDEKSLGLDYPTLDALLLAHVERGLGADRLVAEGFDAATVQRVLSTVRATAFKRALEPPFPDAAFYA</sequence>
<comment type="similarity">
    <text evidence="6">Belongs to the NAD synthetase family.</text>
</comment>
<dbReference type="NCBIfam" id="TIGR00552">
    <property type="entry name" value="nadE"/>
    <property type="match status" value="1"/>
</dbReference>
<dbReference type="EC" id="6.3.1.5" evidence="7"/>
<dbReference type="AlphaFoldDB" id="A0A423UMU3"/>
<keyword evidence="5 6" id="KW-0520">NAD</keyword>
<dbReference type="InterPro" id="IPR003694">
    <property type="entry name" value="NAD_synthase"/>
</dbReference>
<evidence type="ECO:0000313" key="9">
    <source>
        <dbReference type="EMBL" id="MSA95636.1"/>
    </source>
</evidence>
<gene>
    <name evidence="10" type="primary">nadE</name>
    <name evidence="10" type="ORF">DMP12_02295</name>
    <name evidence="9" type="ORF">GKG38_11345</name>
</gene>
<reference evidence="10" key="3">
    <citation type="journal article" date="2019" name="Microbiol. Resour. Announc.">
        <title>Draft Genome Sequences of Type Strains of Gordonibacter faecihominis, Paraeggerthella hongkongensis, Parvibacter caecicola,Slackia equolifaciens, Slackia faecicanis, and Slackia isoflavoniconvertens.</title>
        <authorList>
            <person name="Danylec N."/>
            <person name="Stoll D.A."/>
            <person name="Dotsch A."/>
            <person name="Huch M."/>
        </authorList>
    </citation>
    <scope>NUCLEOTIDE SEQUENCE</scope>
    <source>
        <strain evidence="10">DSM 27213</strain>
    </source>
</reference>
<reference evidence="10" key="2">
    <citation type="journal article" date="2019" name="Int. J. Syst. Evol. Microbiol.">
        <title>Gordonibacter faecihominis is a later heterotypic synonym of Gordonibacter urolithinfaciens.</title>
        <authorList>
            <person name="Danylec N."/>
            <person name="Stoll D.A."/>
            <person name="Huch M."/>
        </authorList>
    </citation>
    <scope>NUCLEOTIDE SEQUENCE</scope>
    <source>
        <strain evidence="10">DSM 27213</strain>
    </source>
</reference>
<dbReference type="EMBL" id="WKZA01000061">
    <property type="protein sequence ID" value="MSA95636.1"/>
    <property type="molecule type" value="Genomic_DNA"/>
</dbReference>
<dbReference type="GO" id="GO:0005524">
    <property type="term" value="F:ATP binding"/>
    <property type="evidence" value="ECO:0007669"/>
    <property type="project" value="UniProtKB-KW"/>
</dbReference>
<dbReference type="InterPro" id="IPR022310">
    <property type="entry name" value="NAD/GMP_synthase"/>
</dbReference>
<evidence type="ECO:0000256" key="7">
    <source>
        <dbReference type="RuleBase" id="RU003812"/>
    </source>
</evidence>
<dbReference type="Proteomes" id="UP000285258">
    <property type="component" value="Unassembled WGS sequence"/>
</dbReference>
<evidence type="ECO:0000256" key="2">
    <source>
        <dbReference type="ARBA" id="ARBA00022598"/>
    </source>
</evidence>
<keyword evidence="4 6" id="KW-0067">ATP-binding</keyword>
<dbReference type="GO" id="GO:0005737">
    <property type="term" value="C:cytoplasm"/>
    <property type="evidence" value="ECO:0007669"/>
    <property type="project" value="InterPro"/>
</dbReference>
<evidence type="ECO:0000313" key="11">
    <source>
        <dbReference type="Proteomes" id="UP000285258"/>
    </source>
</evidence>
<dbReference type="CDD" id="cd00553">
    <property type="entry name" value="NAD_synthase"/>
    <property type="match status" value="1"/>
</dbReference>
<evidence type="ECO:0000259" key="8">
    <source>
        <dbReference type="Pfam" id="PF02540"/>
    </source>
</evidence>
<evidence type="ECO:0000256" key="6">
    <source>
        <dbReference type="RuleBase" id="RU003811"/>
    </source>
</evidence>
<comment type="pathway">
    <text evidence="1">Cofactor biosynthesis; NAD(+) biosynthesis.</text>
</comment>
<comment type="catalytic activity">
    <reaction evidence="7">
        <text>deamido-NAD(+) + NH4(+) + ATP = AMP + diphosphate + NAD(+) + H(+)</text>
        <dbReference type="Rhea" id="RHEA:21188"/>
        <dbReference type="ChEBI" id="CHEBI:15378"/>
        <dbReference type="ChEBI" id="CHEBI:28938"/>
        <dbReference type="ChEBI" id="CHEBI:30616"/>
        <dbReference type="ChEBI" id="CHEBI:33019"/>
        <dbReference type="ChEBI" id="CHEBI:57540"/>
        <dbReference type="ChEBI" id="CHEBI:58437"/>
        <dbReference type="ChEBI" id="CHEBI:456215"/>
        <dbReference type="EC" id="6.3.1.5"/>
    </reaction>
</comment>
<name>A0A423UMU3_9ACTN</name>
<keyword evidence="2 6" id="KW-0436">Ligase</keyword>
<dbReference type="Proteomes" id="UP000462865">
    <property type="component" value="Unassembled WGS sequence"/>
</dbReference>
<comment type="caution">
    <text evidence="10">The sequence shown here is derived from an EMBL/GenBank/DDBJ whole genome shotgun (WGS) entry which is preliminary data.</text>
</comment>
<evidence type="ECO:0000256" key="5">
    <source>
        <dbReference type="ARBA" id="ARBA00023027"/>
    </source>
</evidence>
<dbReference type="SUPFAM" id="SSF52402">
    <property type="entry name" value="Adenine nucleotide alpha hydrolases-like"/>
    <property type="match status" value="1"/>
</dbReference>
<evidence type="ECO:0000256" key="1">
    <source>
        <dbReference type="ARBA" id="ARBA00004790"/>
    </source>
</evidence>
<dbReference type="RefSeq" id="WP_096227780.1">
    <property type="nucleotide sequence ID" value="NZ_CP168029.1"/>
</dbReference>
<dbReference type="GO" id="GO:0003952">
    <property type="term" value="F:NAD+ synthase (glutamine-hydrolyzing) activity"/>
    <property type="evidence" value="ECO:0007669"/>
    <property type="project" value="InterPro"/>
</dbReference>
<dbReference type="GO" id="GO:0009435">
    <property type="term" value="P:NAD+ biosynthetic process"/>
    <property type="evidence" value="ECO:0007669"/>
    <property type="project" value="UniProtKB-UniPathway"/>
</dbReference>
<dbReference type="EMBL" id="QIBW01000002">
    <property type="protein sequence ID" value="ROT91502.1"/>
    <property type="molecule type" value="Genomic_DNA"/>
</dbReference>
<proteinExistence type="inferred from homology"/>
<keyword evidence="3 6" id="KW-0547">Nucleotide-binding</keyword>
<dbReference type="PANTHER" id="PTHR23090">
    <property type="entry name" value="NH 3 /GLUTAMINE-DEPENDENT NAD + SYNTHETASE"/>
    <property type="match status" value="1"/>
</dbReference>
<dbReference type="Gene3D" id="3.40.50.620">
    <property type="entry name" value="HUPs"/>
    <property type="match status" value="1"/>
</dbReference>
<evidence type="ECO:0000256" key="3">
    <source>
        <dbReference type="ARBA" id="ARBA00022741"/>
    </source>
</evidence>
<dbReference type="GO" id="GO:0008795">
    <property type="term" value="F:NAD+ synthase activity"/>
    <property type="evidence" value="ECO:0007669"/>
    <property type="project" value="UniProtKB-EC"/>
</dbReference>
<dbReference type="PANTHER" id="PTHR23090:SF9">
    <property type="entry name" value="GLUTAMINE-DEPENDENT NAD(+) SYNTHETASE"/>
    <property type="match status" value="1"/>
</dbReference>
<organism evidence="10 11">
    <name type="scientific">Gordonibacter urolithinfaciens</name>
    <dbReference type="NCBI Taxonomy" id="1335613"/>
    <lineage>
        <taxon>Bacteria</taxon>
        <taxon>Bacillati</taxon>
        <taxon>Actinomycetota</taxon>
        <taxon>Coriobacteriia</taxon>
        <taxon>Eggerthellales</taxon>
        <taxon>Eggerthellaceae</taxon>
        <taxon>Gordonibacter</taxon>
    </lineage>
</organism>
<feature type="domain" description="NAD/GMP synthase" evidence="8">
    <location>
        <begin position="10"/>
        <end position="260"/>
    </location>
</feature>
<evidence type="ECO:0000313" key="12">
    <source>
        <dbReference type="Proteomes" id="UP000462865"/>
    </source>
</evidence>
<dbReference type="FunFam" id="3.40.50.620:FF:000106">
    <property type="entry name" value="Glutamine-dependent NAD(+) synthetase"/>
    <property type="match status" value="1"/>
</dbReference>
<reference evidence="9 12" key="4">
    <citation type="journal article" date="2019" name="Nat. Med.">
        <title>A library of human gut bacterial isolates paired with longitudinal multiomics data enables mechanistic microbiome research.</title>
        <authorList>
            <person name="Poyet M."/>
            <person name="Groussin M."/>
            <person name="Gibbons S.M."/>
            <person name="Avila-Pacheco J."/>
            <person name="Jiang X."/>
            <person name="Kearney S.M."/>
            <person name="Perrotta A.R."/>
            <person name="Berdy B."/>
            <person name="Zhao S."/>
            <person name="Lieberman T.D."/>
            <person name="Swanson P.K."/>
            <person name="Smith M."/>
            <person name="Roesemann S."/>
            <person name="Alexander J.E."/>
            <person name="Rich S.A."/>
            <person name="Livny J."/>
            <person name="Vlamakis H."/>
            <person name="Clish C."/>
            <person name="Bullock K."/>
            <person name="Deik A."/>
            <person name="Scott J."/>
            <person name="Pierce K.A."/>
            <person name="Xavier R.J."/>
            <person name="Alm E.J."/>
        </authorList>
    </citation>
    <scope>NUCLEOTIDE SEQUENCE [LARGE SCALE GENOMIC DNA]</scope>
    <source>
        <strain evidence="9 12">BIOML-A1</strain>
    </source>
</reference>
<dbReference type="GO" id="GO:0004359">
    <property type="term" value="F:glutaminase activity"/>
    <property type="evidence" value="ECO:0007669"/>
    <property type="project" value="InterPro"/>
</dbReference>
<dbReference type="InterPro" id="IPR014729">
    <property type="entry name" value="Rossmann-like_a/b/a_fold"/>
</dbReference>
<dbReference type="UniPathway" id="UPA00253">
    <property type="reaction ID" value="UER00333"/>
</dbReference>
<accession>A0A423UMU3</accession>
<protein>
    <recommendedName>
        <fullName evidence="7">NH(3)-dependent NAD(+) synthetase</fullName>
        <ecNumber evidence="7">6.3.1.5</ecNumber>
    </recommendedName>
</protein>
<reference evidence="11" key="1">
    <citation type="submission" date="2018-05" db="EMBL/GenBank/DDBJ databases">
        <title>Genome Sequencing of selected type strains of the family Eggerthellaceae.</title>
        <authorList>
            <person name="Danylec N."/>
            <person name="Stoll D.A."/>
            <person name="Doetsch A."/>
            <person name="Huch M."/>
        </authorList>
    </citation>
    <scope>NUCLEOTIDE SEQUENCE [LARGE SCALE GENOMIC DNA]</scope>
    <source>
        <strain evidence="11">DSM 27213</strain>
    </source>
</reference>
<dbReference type="Pfam" id="PF02540">
    <property type="entry name" value="NAD_synthase"/>
    <property type="match status" value="1"/>
</dbReference>